<dbReference type="AlphaFoldDB" id="A0A7J8STH8"/>
<comment type="caution">
    <text evidence="1">The sequence shown here is derived from an EMBL/GenBank/DDBJ whole genome shotgun (WGS) entry which is preliminary data.</text>
</comment>
<sequence length="123" mass="14492">MVADIDTFDSILCCIVFILSYILQNGDDSVDRKLENETMAAFVSYFSSSPALISEKHGDFLMFSYIDIATLWFYDLTDFDPDFTDFNYIVMQVQTLLQQIVSSYFELFWYSIRNFRTINFKQI</sequence>
<dbReference type="Proteomes" id="UP000593561">
    <property type="component" value="Unassembled WGS sequence"/>
</dbReference>
<keyword evidence="2" id="KW-1185">Reference proteome</keyword>
<evidence type="ECO:0000313" key="1">
    <source>
        <dbReference type="EMBL" id="MBA0629135.1"/>
    </source>
</evidence>
<protein>
    <submittedName>
        <fullName evidence="1">Uncharacterized protein</fullName>
    </submittedName>
</protein>
<reference evidence="1 2" key="1">
    <citation type="journal article" date="2019" name="Genome Biol. Evol.">
        <title>Insights into the evolution of the New World diploid cottons (Gossypium, subgenus Houzingenia) based on genome sequencing.</title>
        <authorList>
            <person name="Grover C.E."/>
            <person name="Arick M.A. 2nd"/>
            <person name="Thrash A."/>
            <person name="Conover J.L."/>
            <person name="Sanders W.S."/>
            <person name="Peterson D.G."/>
            <person name="Frelichowski J.E."/>
            <person name="Scheffler J.A."/>
            <person name="Scheffler B.E."/>
            <person name="Wendel J.F."/>
        </authorList>
    </citation>
    <scope>NUCLEOTIDE SEQUENCE [LARGE SCALE GENOMIC DNA]</scope>
    <source>
        <strain evidence="1">27</strain>
        <tissue evidence="1">Leaf</tissue>
    </source>
</reference>
<name>A0A7J8STH8_GOSDV</name>
<proteinExistence type="predicted"/>
<organism evidence="1 2">
    <name type="scientific">Gossypium davidsonii</name>
    <name type="common">Davidson's cotton</name>
    <name type="synonym">Gossypium klotzschianum subsp. davidsonii</name>
    <dbReference type="NCBI Taxonomy" id="34287"/>
    <lineage>
        <taxon>Eukaryota</taxon>
        <taxon>Viridiplantae</taxon>
        <taxon>Streptophyta</taxon>
        <taxon>Embryophyta</taxon>
        <taxon>Tracheophyta</taxon>
        <taxon>Spermatophyta</taxon>
        <taxon>Magnoliopsida</taxon>
        <taxon>eudicotyledons</taxon>
        <taxon>Gunneridae</taxon>
        <taxon>Pentapetalae</taxon>
        <taxon>rosids</taxon>
        <taxon>malvids</taxon>
        <taxon>Malvales</taxon>
        <taxon>Malvaceae</taxon>
        <taxon>Malvoideae</taxon>
        <taxon>Gossypium</taxon>
    </lineage>
</organism>
<dbReference type="EMBL" id="JABFAC010000011">
    <property type="protein sequence ID" value="MBA0629135.1"/>
    <property type="molecule type" value="Genomic_DNA"/>
</dbReference>
<gene>
    <name evidence="1" type="ORF">Godav_023734</name>
</gene>
<evidence type="ECO:0000313" key="2">
    <source>
        <dbReference type="Proteomes" id="UP000593561"/>
    </source>
</evidence>
<accession>A0A7J8STH8</accession>